<protein>
    <submittedName>
        <fullName evidence="2">Unannotated protein</fullName>
    </submittedName>
</protein>
<dbReference type="InterPro" id="IPR036691">
    <property type="entry name" value="Endo/exonu/phosph_ase_sf"/>
</dbReference>
<dbReference type="GO" id="GO:0003824">
    <property type="term" value="F:catalytic activity"/>
    <property type="evidence" value="ECO:0007669"/>
    <property type="project" value="InterPro"/>
</dbReference>
<dbReference type="EMBL" id="CAEZTL010000075">
    <property type="protein sequence ID" value="CAB4572436.1"/>
    <property type="molecule type" value="Genomic_DNA"/>
</dbReference>
<evidence type="ECO:0000313" key="2">
    <source>
        <dbReference type="EMBL" id="CAB4572436.1"/>
    </source>
</evidence>
<name>A0A6J6E9C8_9ZZZZ</name>
<dbReference type="AlphaFoldDB" id="A0A6J6E9C8"/>
<proteinExistence type="predicted"/>
<dbReference type="InterPro" id="IPR005135">
    <property type="entry name" value="Endo/exonuclease/phosphatase"/>
</dbReference>
<dbReference type="Pfam" id="PF03372">
    <property type="entry name" value="Exo_endo_phos"/>
    <property type="match status" value="1"/>
</dbReference>
<sequence length="114" mass="13131">MLDNGWTVINTHLSFVPLVNVYQLFKLSRWAKAIEREYSTKVILLGDFNLPGGIPSKLTLWKRATQSLSYPSWNPKISFDYILMREEHLSQSTEVITPTLDISDHRPLSIDLVN</sequence>
<accession>A0A6J6E9C8</accession>
<dbReference type="Gene3D" id="3.60.10.10">
    <property type="entry name" value="Endonuclease/exonuclease/phosphatase"/>
    <property type="match status" value="1"/>
</dbReference>
<evidence type="ECO:0000259" key="1">
    <source>
        <dbReference type="Pfam" id="PF03372"/>
    </source>
</evidence>
<organism evidence="2">
    <name type="scientific">freshwater metagenome</name>
    <dbReference type="NCBI Taxonomy" id="449393"/>
    <lineage>
        <taxon>unclassified sequences</taxon>
        <taxon>metagenomes</taxon>
        <taxon>ecological metagenomes</taxon>
    </lineage>
</organism>
<gene>
    <name evidence="2" type="ORF">UFOPK1683_00754</name>
</gene>
<feature type="domain" description="Endonuclease/exonuclease/phosphatase" evidence="1">
    <location>
        <begin position="36"/>
        <end position="105"/>
    </location>
</feature>
<reference evidence="2" key="1">
    <citation type="submission" date="2020-05" db="EMBL/GenBank/DDBJ databases">
        <authorList>
            <person name="Chiriac C."/>
            <person name="Salcher M."/>
            <person name="Ghai R."/>
            <person name="Kavagutti S V."/>
        </authorList>
    </citation>
    <scope>NUCLEOTIDE SEQUENCE</scope>
</reference>
<dbReference type="SUPFAM" id="SSF56219">
    <property type="entry name" value="DNase I-like"/>
    <property type="match status" value="1"/>
</dbReference>